<dbReference type="Pfam" id="PF00015">
    <property type="entry name" value="MCPsignal"/>
    <property type="match status" value="1"/>
</dbReference>
<keyword evidence="5" id="KW-1133">Transmembrane helix</keyword>
<dbReference type="SMART" id="SM00283">
    <property type="entry name" value="MA"/>
    <property type="match status" value="1"/>
</dbReference>
<feature type="region of interest" description="Disordered" evidence="4">
    <location>
        <begin position="330"/>
        <end position="351"/>
    </location>
</feature>
<dbReference type="PANTHER" id="PTHR32089:SF112">
    <property type="entry name" value="LYSOZYME-LIKE PROTEIN-RELATED"/>
    <property type="match status" value="1"/>
</dbReference>
<evidence type="ECO:0000256" key="5">
    <source>
        <dbReference type="SAM" id="Phobius"/>
    </source>
</evidence>
<dbReference type="InterPro" id="IPR003660">
    <property type="entry name" value="HAMP_dom"/>
</dbReference>
<dbReference type="InterPro" id="IPR004089">
    <property type="entry name" value="MCPsignal_dom"/>
</dbReference>
<feature type="transmembrane region" description="Helical" evidence="5">
    <location>
        <begin position="193"/>
        <end position="214"/>
    </location>
</feature>
<protein>
    <submittedName>
        <fullName evidence="8">Methyl-accepting chemotaxis protein</fullName>
    </submittedName>
</protein>
<dbReference type="Proteomes" id="UP001079657">
    <property type="component" value="Unassembled WGS sequence"/>
</dbReference>
<gene>
    <name evidence="8" type="ORF">OXH55_12510</name>
</gene>
<evidence type="ECO:0000259" key="7">
    <source>
        <dbReference type="PROSITE" id="PS50885"/>
    </source>
</evidence>
<keyword evidence="1 3" id="KW-0807">Transducer</keyword>
<feature type="domain" description="Methyl-accepting transducer" evidence="6">
    <location>
        <begin position="286"/>
        <end position="544"/>
    </location>
</feature>
<evidence type="ECO:0000313" key="8">
    <source>
        <dbReference type="EMBL" id="MCY6371464.1"/>
    </source>
</evidence>
<accession>A0ABT4CQX8</accession>
<evidence type="ECO:0000256" key="3">
    <source>
        <dbReference type="PROSITE-ProRule" id="PRU00284"/>
    </source>
</evidence>
<keyword evidence="5" id="KW-0472">Membrane</keyword>
<dbReference type="InterPro" id="IPR047347">
    <property type="entry name" value="YvaQ-like_sensor"/>
</dbReference>
<keyword evidence="9" id="KW-1185">Reference proteome</keyword>
<dbReference type="PROSITE" id="PS50111">
    <property type="entry name" value="CHEMOTAXIS_TRANSDUC_2"/>
    <property type="match status" value="1"/>
</dbReference>
<proteinExistence type="inferred from homology"/>
<evidence type="ECO:0000256" key="4">
    <source>
        <dbReference type="SAM" id="MobiDB-lite"/>
    </source>
</evidence>
<dbReference type="InterPro" id="IPR024478">
    <property type="entry name" value="HlyB_4HB_MCP"/>
</dbReference>
<dbReference type="Gene3D" id="1.10.287.950">
    <property type="entry name" value="Methyl-accepting chemotaxis protein"/>
    <property type="match status" value="1"/>
</dbReference>
<comment type="caution">
    <text evidence="8">The sequence shown here is derived from an EMBL/GenBank/DDBJ whole genome shotgun (WGS) entry which is preliminary data.</text>
</comment>
<dbReference type="EMBL" id="JAPQES010000004">
    <property type="protein sequence ID" value="MCY6371464.1"/>
    <property type="molecule type" value="Genomic_DNA"/>
</dbReference>
<dbReference type="CDD" id="cd19411">
    <property type="entry name" value="MCP2201-like_sensor"/>
    <property type="match status" value="1"/>
</dbReference>
<evidence type="ECO:0000256" key="1">
    <source>
        <dbReference type="ARBA" id="ARBA00023224"/>
    </source>
</evidence>
<name>A0ABT4CQX8_9CLOT</name>
<sequence length="573" mass="63451">MKLIRKISVKVKLLVSFILLAILIGIVGLEGMSISSRINSNAEEMYSTYLMSVRDIQEVKANVNDERANLNYILFVKDIAASEIQQRIKAIQDISQKDKKLMDDYEKLTSTEEEKQVYTKFEHNLEKYRQAREEMLAMIEQNKIEEAQKIYKLEGRISRLQMVEVLNEINDINVNEAKAAYEQNSQIYSKVKVTIIGATGIGLVLAIILAGVIINDSIKALNKIKKFAERMAQYNFSTPIAITGTDEFSETGNALNTAQDNVKGLVKTIINDSTEMNSMSQELSATVEEITAKVDTIDKSTKEINKGTQESSASAEEISASIEDVNSSVEELSSRAVEGSDDANRSKEKALQVQKIGQSAIEETRTIYKEKEEKILKAIEEGKVVEEIKVMADAIAQIAEQTNLLALNAAIEAARAGEQGRGFAVVAEEVRKLAEQSAETVSTIQSTIMKVQDGFKNLSSNSNEVLEFIDTRVTHILDDSLNTGKQYYEASEYVSSMSENLASMTEEINATINQVTEVVQNMATSAQQSAEYTGEILGSVDETSKGMEEVAKTAENQAQLAQKLNELVQNFTI</sequence>
<evidence type="ECO:0000256" key="2">
    <source>
        <dbReference type="ARBA" id="ARBA00029447"/>
    </source>
</evidence>
<evidence type="ECO:0000259" key="6">
    <source>
        <dbReference type="PROSITE" id="PS50111"/>
    </source>
</evidence>
<evidence type="ECO:0000313" key="9">
    <source>
        <dbReference type="Proteomes" id="UP001079657"/>
    </source>
</evidence>
<dbReference type="Gene3D" id="6.10.340.10">
    <property type="match status" value="1"/>
</dbReference>
<dbReference type="InterPro" id="IPR004090">
    <property type="entry name" value="Chemotax_Me-accpt_rcpt"/>
</dbReference>
<dbReference type="PROSITE" id="PS50885">
    <property type="entry name" value="HAMP"/>
    <property type="match status" value="1"/>
</dbReference>
<dbReference type="PANTHER" id="PTHR32089">
    <property type="entry name" value="METHYL-ACCEPTING CHEMOTAXIS PROTEIN MCPB"/>
    <property type="match status" value="1"/>
</dbReference>
<keyword evidence="5" id="KW-0812">Transmembrane</keyword>
<dbReference type="CDD" id="cd06225">
    <property type="entry name" value="HAMP"/>
    <property type="match status" value="1"/>
</dbReference>
<reference evidence="8" key="1">
    <citation type="submission" date="2022-12" db="EMBL/GenBank/DDBJ databases">
        <authorList>
            <person name="Wang J."/>
        </authorList>
    </citation>
    <scope>NUCLEOTIDE SEQUENCE</scope>
    <source>
        <strain evidence="8">HY-42-06</strain>
    </source>
</reference>
<organism evidence="8 9">
    <name type="scientific">Clostridium ganghwense</name>
    <dbReference type="NCBI Taxonomy" id="312089"/>
    <lineage>
        <taxon>Bacteria</taxon>
        <taxon>Bacillati</taxon>
        <taxon>Bacillota</taxon>
        <taxon>Clostridia</taxon>
        <taxon>Eubacteriales</taxon>
        <taxon>Clostridiaceae</taxon>
        <taxon>Clostridium</taxon>
    </lineage>
</organism>
<dbReference type="Pfam" id="PF12729">
    <property type="entry name" value="4HB_MCP_1"/>
    <property type="match status" value="1"/>
</dbReference>
<dbReference type="RefSeq" id="WP_268050325.1">
    <property type="nucleotide sequence ID" value="NZ_JAPQES010000004.1"/>
</dbReference>
<comment type="similarity">
    <text evidence="2">Belongs to the methyl-accepting chemotaxis (MCP) protein family.</text>
</comment>
<dbReference type="PRINTS" id="PR00260">
    <property type="entry name" value="CHEMTRNSDUCR"/>
</dbReference>
<feature type="domain" description="HAMP" evidence="7">
    <location>
        <begin position="215"/>
        <end position="267"/>
    </location>
</feature>
<dbReference type="SUPFAM" id="SSF58104">
    <property type="entry name" value="Methyl-accepting chemotaxis protein (MCP) signaling domain"/>
    <property type="match status" value="1"/>
</dbReference>